<dbReference type="InterPro" id="IPR024654">
    <property type="entry name" value="Calcineurin-like_PHP_lpxH"/>
</dbReference>
<evidence type="ECO:0000259" key="3">
    <source>
        <dbReference type="Pfam" id="PF12850"/>
    </source>
</evidence>
<reference evidence="4" key="1">
    <citation type="submission" date="2020-10" db="EMBL/GenBank/DDBJ databases">
        <authorList>
            <person name="Gilroy R."/>
        </authorList>
    </citation>
    <scope>NUCLEOTIDE SEQUENCE</scope>
    <source>
        <strain evidence="4">CHK195-12923</strain>
    </source>
</reference>
<dbReference type="AlphaFoldDB" id="A0A9D1SIJ3"/>
<dbReference type="Gene3D" id="3.60.21.10">
    <property type="match status" value="1"/>
</dbReference>
<evidence type="ECO:0000313" key="5">
    <source>
        <dbReference type="Proteomes" id="UP000824110"/>
    </source>
</evidence>
<protein>
    <recommendedName>
        <fullName evidence="2">Phosphoesterase</fullName>
        <ecNumber evidence="2">3.1.4.-</ecNumber>
    </recommendedName>
</protein>
<dbReference type="PANTHER" id="PTHR11124">
    <property type="entry name" value="VACUOLAR SORTING PROTEIN VPS29"/>
    <property type="match status" value="1"/>
</dbReference>
<comment type="similarity">
    <text evidence="1 2">Belongs to the metallophosphoesterase superfamily. YfcE family.</text>
</comment>
<accession>A0A9D1SIJ3</accession>
<reference evidence="4" key="2">
    <citation type="journal article" date="2021" name="PeerJ">
        <title>Extensive microbial diversity within the chicken gut microbiome revealed by metagenomics and culture.</title>
        <authorList>
            <person name="Gilroy R."/>
            <person name="Ravi A."/>
            <person name="Getino M."/>
            <person name="Pursley I."/>
            <person name="Horton D.L."/>
            <person name="Alikhan N.F."/>
            <person name="Baker D."/>
            <person name="Gharbi K."/>
            <person name="Hall N."/>
            <person name="Watson M."/>
            <person name="Adriaenssens E.M."/>
            <person name="Foster-Nyarko E."/>
            <person name="Jarju S."/>
            <person name="Secka A."/>
            <person name="Antonio M."/>
            <person name="Oren A."/>
            <person name="Chaudhuri R.R."/>
            <person name="La Ragione R."/>
            <person name="Hildebrand F."/>
            <person name="Pallen M.J."/>
        </authorList>
    </citation>
    <scope>NUCLEOTIDE SEQUENCE</scope>
    <source>
        <strain evidence="4">CHK195-12923</strain>
    </source>
</reference>
<dbReference type="GO" id="GO:0016787">
    <property type="term" value="F:hydrolase activity"/>
    <property type="evidence" value="ECO:0007669"/>
    <property type="project" value="UniProtKB-UniRule"/>
</dbReference>
<organism evidence="4 5">
    <name type="scientific">Candidatus Coproplasma excrementigallinarum</name>
    <dbReference type="NCBI Taxonomy" id="2840747"/>
    <lineage>
        <taxon>Bacteria</taxon>
        <taxon>Bacillati</taxon>
        <taxon>Bacillota</taxon>
        <taxon>Clostridia</taxon>
        <taxon>Eubacteriales</taxon>
        <taxon>Candidatus Coproplasma</taxon>
    </lineage>
</organism>
<dbReference type="Proteomes" id="UP000824110">
    <property type="component" value="Unassembled WGS sequence"/>
</dbReference>
<evidence type="ECO:0000256" key="2">
    <source>
        <dbReference type="RuleBase" id="RU362039"/>
    </source>
</evidence>
<sequence>MKTFVIVSDSHRNRAALDGLDGVFSECDYIVHLGDLSSDGGYVRGKYPDKTIVINGNCDLDKLGDDEKVIEVEGVKIFMCHGHRYSVKQTFSRLAEAAKERGCTVALYGHTHTADVREEDGVKLINPGTLSRYSAQSYCYMTVHNGKVVEVIVPV</sequence>
<keyword evidence="2" id="KW-0479">Metal-binding</keyword>
<dbReference type="SUPFAM" id="SSF56300">
    <property type="entry name" value="Metallo-dependent phosphatases"/>
    <property type="match status" value="1"/>
</dbReference>
<dbReference type="Pfam" id="PF12850">
    <property type="entry name" value="Metallophos_2"/>
    <property type="match status" value="1"/>
</dbReference>
<dbReference type="InterPro" id="IPR029052">
    <property type="entry name" value="Metallo-depent_PP-like"/>
</dbReference>
<proteinExistence type="inferred from homology"/>
<dbReference type="EC" id="3.1.4.-" evidence="2"/>
<dbReference type="NCBIfam" id="TIGR00040">
    <property type="entry name" value="yfcE"/>
    <property type="match status" value="1"/>
</dbReference>
<evidence type="ECO:0000256" key="1">
    <source>
        <dbReference type="ARBA" id="ARBA00008950"/>
    </source>
</evidence>
<comment type="cofactor">
    <cofactor evidence="2">
        <name>a divalent metal cation</name>
        <dbReference type="ChEBI" id="CHEBI:60240"/>
    </cofactor>
</comment>
<feature type="domain" description="Calcineurin-like phosphoesterase" evidence="3">
    <location>
        <begin position="4"/>
        <end position="144"/>
    </location>
</feature>
<dbReference type="InterPro" id="IPR000979">
    <property type="entry name" value="Phosphodiesterase_MJ0936/Vps29"/>
</dbReference>
<evidence type="ECO:0000313" key="4">
    <source>
        <dbReference type="EMBL" id="HIU61491.1"/>
    </source>
</evidence>
<dbReference type="EMBL" id="DVNE01000023">
    <property type="protein sequence ID" value="HIU61491.1"/>
    <property type="molecule type" value="Genomic_DNA"/>
</dbReference>
<name>A0A9D1SIJ3_9FIRM</name>
<gene>
    <name evidence="4" type="ORF">IAB69_02460</name>
</gene>
<comment type="caution">
    <text evidence="4">The sequence shown here is derived from an EMBL/GenBank/DDBJ whole genome shotgun (WGS) entry which is preliminary data.</text>
</comment>
<dbReference type="GO" id="GO:0046872">
    <property type="term" value="F:metal ion binding"/>
    <property type="evidence" value="ECO:0007669"/>
    <property type="project" value="UniProtKB-KW"/>
</dbReference>